<sequence>MVLPVVSTAAVATPTPLASTTAPVPAADRVQLFEDAMQRQNGAVAATAPAPVVSQPPVAATGQVDAAGALDRARQGFGLQGVPGAVPPPASGDMILEGMQKLRGVFDRSEGRVSDVMSRGSTDAGSLMQMQLELTNFTLLVDLSSKLTGKTTQVFDTLMKGQ</sequence>
<dbReference type="AlphaFoldDB" id="A0A1H0ET84"/>
<dbReference type="GO" id="GO:0030254">
    <property type="term" value="P:protein secretion by the type III secretion system"/>
    <property type="evidence" value="ECO:0007669"/>
    <property type="project" value="InterPro"/>
</dbReference>
<dbReference type="OrthoDB" id="7871632at2"/>
<name>A0A1H0ET84_9HYPH</name>
<accession>A0A1H0ET84</accession>
<dbReference type="EMBL" id="FNIT01000002">
    <property type="protein sequence ID" value="SDN85588.1"/>
    <property type="molecule type" value="Genomic_DNA"/>
</dbReference>
<dbReference type="Proteomes" id="UP000198793">
    <property type="component" value="Unassembled WGS sequence"/>
</dbReference>
<dbReference type="InterPro" id="IPR012670">
    <property type="entry name" value="T3SS_YscI/HrpB"/>
</dbReference>
<reference evidence="1 2" key="1">
    <citation type="submission" date="2016-10" db="EMBL/GenBank/DDBJ databases">
        <authorList>
            <person name="de Groot N.N."/>
        </authorList>
    </citation>
    <scope>NUCLEOTIDE SEQUENCE [LARGE SCALE GENOMIC DNA]</scope>
    <source>
        <strain evidence="2">L7-484,KACC 16230,DSM 25025</strain>
    </source>
</reference>
<evidence type="ECO:0000313" key="2">
    <source>
        <dbReference type="Proteomes" id="UP000198793"/>
    </source>
</evidence>
<protein>
    <submittedName>
        <fullName evidence="1">Type III secretion apparatus protein, YscI/HrpB, C-terminal domain-containing protein</fullName>
    </submittedName>
</protein>
<dbReference type="Pfam" id="PF17001">
    <property type="entry name" value="T3SS_basalb_I"/>
    <property type="match status" value="1"/>
</dbReference>
<dbReference type="NCBIfam" id="TIGR02497">
    <property type="entry name" value="yscI_hrpB_dom"/>
    <property type="match status" value="1"/>
</dbReference>
<dbReference type="STRING" id="1166073.SAMN05192530_102210"/>
<keyword evidence="2" id="KW-1185">Reference proteome</keyword>
<dbReference type="RefSeq" id="WP_090670192.1">
    <property type="nucleotide sequence ID" value="NZ_FNIT01000002.1"/>
</dbReference>
<proteinExistence type="predicted"/>
<gene>
    <name evidence="1" type="ORF">SAMN05192530_102210</name>
</gene>
<evidence type="ECO:0000313" key="1">
    <source>
        <dbReference type="EMBL" id="SDN85588.1"/>
    </source>
</evidence>
<organism evidence="1 2">
    <name type="scientific">Aureimonas jatrophae</name>
    <dbReference type="NCBI Taxonomy" id="1166073"/>
    <lineage>
        <taxon>Bacteria</taxon>
        <taxon>Pseudomonadati</taxon>
        <taxon>Pseudomonadota</taxon>
        <taxon>Alphaproteobacteria</taxon>
        <taxon>Hyphomicrobiales</taxon>
        <taxon>Aurantimonadaceae</taxon>
        <taxon>Aureimonas</taxon>
    </lineage>
</organism>